<evidence type="ECO:0000256" key="6">
    <source>
        <dbReference type="ARBA" id="ARBA00022917"/>
    </source>
</evidence>
<dbReference type="HAMAP" id="MF_00141">
    <property type="entry name" value="EF_P"/>
    <property type="match status" value="1"/>
</dbReference>
<dbReference type="Pfam" id="PF09285">
    <property type="entry name" value="Elong-fact-P_C"/>
    <property type="match status" value="1"/>
</dbReference>
<dbReference type="Gene3D" id="2.40.50.140">
    <property type="entry name" value="Nucleic acid-binding proteins"/>
    <property type="match status" value="2"/>
</dbReference>
<dbReference type="NCBIfam" id="NF001810">
    <property type="entry name" value="PRK00529.1"/>
    <property type="match status" value="1"/>
</dbReference>
<evidence type="ECO:0000259" key="7">
    <source>
        <dbReference type="SMART" id="SM00841"/>
    </source>
</evidence>
<dbReference type="GO" id="GO:0005829">
    <property type="term" value="C:cytosol"/>
    <property type="evidence" value="ECO:0007669"/>
    <property type="project" value="UniProtKB-ARBA"/>
</dbReference>
<evidence type="ECO:0000256" key="1">
    <source>
        <dbReference type="ARBA" id="ARBA00004496"/>
    </source>
</evidence>
<dbReference type="FunFam" id="2.30.30.30:FF:000003">
    <property type="entry name" value="Elongation factor P"/>
    <property type="match status" value="1"/>
</dbReference>
<dbReference type="PROSITE" id="PS01275">
    <property type="entry name" value="EFP"/>
    <property type="match status" value="1"/>
</dbReference>
<dbReference type="FunFam" id="2.40.50.140:FF:000009">
    <property type="entry name" value="Elongation factor P"/>
    <property type="match status" value="1"/>
</dbReference>
<feature type="domain" description="Elongation factor P C-terminal" evidence="7">
    <location>
        <begin position="131"/>
        <end position="186"/>
    </location>
</feature>
<dbReference type="InterPro" id="IPR020599">
    <property type="entry name" value="Transl_elong_fac_P/YeiP"/>
</dbReference>
<dbReference type="InterPro" id="IPR014722">
    <property type="entry name" value="Rib_uL2_dom2"/>
</dbReference>
<comment type="subcellular location">
    <subcellularLocation>
        <location evidence="1">Cytoplasm</location>
    </subcellularLocation>
</comment>
<dbReference type="InterPro" id="IPR013852">
    <property type="entry name" value="Transl_elong_P/YeiP_CS"/>
</dbReference>
<dbReference type="CDD" id="cd05794">
    <property type="entry name" value="S1_EF-P_repeat_2"/>
    <property type="match status" value="1"/>
</dbReference>
<dbReference type="GO" id="GO:0003746">
    <property type="term" value="F:translation elongation factor activity"/>
    <property type="evidence" value="ECO:0007669"/>
    <property type="project" value="UniProtKB-KW"/>
</dbReference>
<evidence type="ECO:0008006" key="10">
    <source>
        <dbReference type="Google" id="ProtNLM"/>
    </source>
</evidence>
<dbReference type="SMART" id="SM01185">
    <property type="entry name" value="EFP"/>
    <property type="match status" value="1"/>
</dbReference>
<dbReference type="EMBL" id="UINC01018853">
    <property type="protein sequence ID" value="SVA79492.1"/>
    <property type="molecule type" value="Genomic_DNA"/>
</dbReference>
<dbReference type="Gene3D" id="2.30.30.30">
    <property type="match status" value="1"/>
</dbReference>
<dbReference type="SUPFAM" id="SSF50249">
    <property type="entry name" value="Nucleic acid-binding proteins"/>
    <property type="match status" value="2"/>
</dbReference>
<evidence type="ECO:0000256" key="5">
    <source>
        <dbReference type="ARBA" id="ARBA00022768"/>
    </source>
</evidence>
<dbReference type="InterPro" id="IPR012340">
    <property type="entry name" value="NA-bd_OB-fold"/>
</dbReference>
<proteinExistence type="inferred from homology"/>
<dbReference type="PANTHER" id="PTHR30053:SF14">
    <property type="entry name" value="TRANSLATION ELONGATION FACTOR KOW-LIKE DOMAIN-CONTAINING PROTEIN"/>
    <property type="match status" value="1"/>
</dbReference>
<dbReference type="AlphaFoldDB" id="A0A381YS84"/>
<keyword evidence="5" id="KW-0251">Elongation factor</keyword>
<dbReference type="PANTHER" id="PTHR30053">
    <property type="entry name" value="ELONGATION FACTOR P"/>
    <property type="match status" value="1"/>
</dbReference>
<dbReference type="GO" id="GO:0043043">
    <property type="term" value="P:peptide biosynthetic process"/>
    <property type="evidence" value="ECO:0007669"/>
    <property type="project" value="InterPro"/>
</dbReference>
<evidence type="ECO:0000259" key="8">
    <source>
        <dbReference type="SMART" id="SM01185"/>
    </source>
</evidence>
<dbReference type="CDD" id="cd04470">
    <property type="entry name" value="S1_EF-P_repeat_1"/>
    <property type="match status" value="1"/>
</dbReference>
<evidence type="ECO:0000256" key="2">
    <source>
        <dbReference type="ARBA" id="ARBA00004815"/>
    </source>
</evidence>
<reference evidence="9" key="1">
    <citation type="submission" date="2018-05" db="EMBL/GenBank/DDBJ databases">
        <authorList>
            <person name="Lanie J.A."/>
            <person name="Ng W.-L."/>
            <person name="Kazmierczak K.M."/>
            <person name="Andrzejewski T.M."/>
            <person name="Davidsen T.M."/>
            <person name="Wayne K.J."/>
            <person name="Tettelin H."/>
            <person name="Glass J.I."/>
            <person name="Rusch D."/>
            <person name="Podicherti R."/>
            <person name="Tsui H.-C.T."/>
            <person name="Winkler M.E."/>
        </authorList>
    </citation>
    <scope>NUCLEOTIDE SEQUENCE</scope>
</reference>
<dbReference type="Pfam" id="PF08207">
    <property type="entry name" value="EFP_N"/>
    <property type="match status" value="1"/>
</dbReference>
<dbReference type="InterPro" id="IPR011768">
    <property type="entry name" value="Transl_elongation_fac_P"/>
</dbReference>
<dbReference type="UniPathway" id="UPA00345"/>
<organism evidence="9">
    <name type="scientific">marine metagenome</name>
    <dbReference type="NCBI Taxonomy" id="408172"/>
    <lineage>
        <taxon>unclassified sequences</taxon>
        <taxon>metagenomes</taxon>
        <taxon>ecological metagenomes</taxon>
    </lineage>
</organism>
<sequence length="187" mass="20775">MNSIQATRLRKGNLVKMNNELYRVLDVTHLTPGKGKAFVQSRMRHVKAGTQLDHKFRSVDVVERAVMDDREMQFTYRDGETFHFMDLETYDQLEMTADTLGDSVHYLLPEATIKVSMFEGEAVGLDLPSSVDLSVTETAPAIKGATANAQLKPATLETGLVVHVPPFISDGDIVRVSTETGEYQSRA</sequence>
<dbReference type="Pfam" id="PF01132">
    <property type="entry name" value="EFP"/>
    <property type="match status" value="1"/>
</dbReference>
<dbReference type="InterPro" id="IPR008991">
    <property type="entry name" value="Translation_prot_SH3-like_sf"/>
</dbReference>
<evidence type="ECO:0000313" key="9">
    <source>
        <dbReference type="EMBL" id="SVA79492.1"/>
    </source>
</evidence>
<protein>
    <recommendedName>
        <fullName evidence="10">Translation elongation factor P/YeiP central domain-containing protein</fullName>
    </recommendedName>
</protein>
<comment type="similarity">
    <text evidence="3">Belongs to the elongation factor P family.</text>
</comment>
<dbReference type="InterPro" id="IPR013185">
    <property type="entry name" value="Transl_elong_KOW-like"/>
</dbReference>
<dbReference type="PIRSF" id="PIRSF005901">
    <property type="entry name" value="EF-P"/>
    <property type="match status" value="1"/>
</dbReference>
<dbReference type="FunFam" id="2.40.50.140:FF:000004">
    <property type="entry name" value="Elongation factor P"/>
    <property type="match status" value="1"/>
</dbReference>
<evidence type="ECO:0000256" key="4">
    <source>
        <dbReference type="ARBA" id="ARBA00022490"/>
    </source>
</evidence>
<gene>
    <name evidence="9" type="ORF">METZ01_LOCUS132346</name>
</gene>
<evidence type="ECO:0000256" key="3">
    <source>
        <dbReference type="ARBA" id="ARBA00009479"/>
    </source>
</evidence>
<keyword evidence="4" id="KW-0963">Cytoplasm</keyword>
<dbReference type="InterPro" id="IPR001059">
    <property type="entry name" value="Transl_elong_P/YeiP_cen"/>
</dbReference>
<accession>A0A381YS84</accession>
<name>A0A381YS84_9ZZZZ</name>
<dbReference type="InterPro" id="IPR015365">
    <property type="entry name" value="Elong-fact-P_C"/>
</dbReference>
<comment type="pathway">
    <text evidence="2">Protein biosynthesis; polypeptide chain elongation.</text>
</comment>
<dbReference type="NCBIfam" id="TIGR00038">
    <property type="entry name" value="efp"/>
    <property type="match status" value="1"/>
</dbReference>
<dbReference type="SMART" id="SM00841">
    <property type="entry name" value="Elong-fact-P_C"/>
    <property type="match status" value="1"/>
</dbReference>
<keyword evidence="6" id="KW-0648">Protein biosynthesis</keyword>
<dbReference type="SUPFAM" id="SSF50104">
    <property type="entry name" value="Translation proteins SH3-like domain"/>
    <property type="match status" value="1"/>
</dbReference>
<feature type="domain" description="Translation elongation factor P/YeiP central" evidence="8">
    <location>
        <begin position="69"/>
        <end position="123"/>
    </location>
</feature>